<gene>
    <name evidence="2" type="ORF">WA026_015070</name>
</gene>
<dbReference type="PANTHER" id="PTHR13594">
    <property type="entry name" value="CENTRIOLAR COILED-COIL PROTEIN OF 110 KDA"/>
    <property type="match status" value="1"/>
</dbReference>
<accession>A0AAW1U846</accession>
<organism evidence="2 3">
    <name type="scientific">Henosepilachna vigintioctopunctata</name>
    <dbReference type="NCBI Taxonomy" id="420089"/>
    <lineage>
        <taxon>Eukaryota</taxon>
        <taxon>Metazoa</taxon>
        <taxon>Ecdysozoa</taxon>
        <taxon>Arthropoda</taxon>
        <taxon>Hexapoda</taxon>
        <taxon>Insecta</taxon>
        <taxon>Pterygota</taxon>
        <taxon>Neoptera</taxon>
        <taxon>Endopterygota</taxon>
        <taxon>Coleoptera</taxon>
        <taxon>Polyphaga</taxon>
        <taxon>Cucujiformia</taxon>
        <taxon>Coccinelloidea</taxon>
        <taxon>Coccinellidae</taxon>
        <taxon>Epilachninae</taxon>
        <taxon>Epilachnini</taxon>
        <taxon>Henosepilachna</taxon>
    </lineage>
</organism>
<evidence type="ECO:0000256" key="1">
    <source>
        <dbReference type="SAM" id="Coils"/>
    </source>
</evidence>
<proteinExistence type="predicted"/>
<dbReference type="InterPro" id="IPR033207">
    <property type="entry name" value="CCP110"/>
</dbReference>
<protein>
    <submittedName>
        <fullName evidence="2">Uncharacterized protein</fullName>
    </submittedName>
</protein>
<dbReference type="CDD" id="cd23767">
    <property type="entry name" value="IQCD"/>
    <property type="match status" value="1"/>
</dbReference>
<dbReference type="AlphaFoldDB" id="A0AAW1U846"/>
<dbReference type="Proteomes" id="UP001431783">
    <property type="component" value="Unassembled WGS sequence"/>
</dbReference>
<dbReference type="GO" id="GO:0032465">
    <property type="term" value="P:regulation of cytokinesis"/>
    <property type="evidence" value="ECO:0007669"/>
    <property type="project" value="InterPro"/>
</dbReference>
<dbReference type="EMBL" id="JARQZJ010000038">
    <property type="protein sequence ID" value="KAK9876834.1"/>
    <property type="molecule type" value="Genomic_DNA"/>
</dbReference>
<dbReference type="GO" id="GO:0005814">
    <property type="term" value="C:centriole"/>
    <property type="evidence" value="ECO:0007669"/>
    <property type="project" value="InterPro"/>
</dbReference>
<dbReference type="PROSITE" id="PS50096">
    <property type="entry name" value="IQ"/>
    <property type="match status" value="1"/>
</dbReference>
<dbReference type="GO" id="GO:1903723">
    <property type="term" value="P:negative regulation of centriole elongation"/>
    <property type="evidence" value="ECO:0007669"/>
    <property type="project" value="TreeGrafter"/>
</dbReference>
<dbReference type="GO" id="GO:0007099">
    <property type="term" value="P:centriole replication"/>
    <property type="evidence" value="ECO:0007669"/>
    <property type="project" value="InterPro"/>
</dbReference>
<keyword evidence="1" id="KW-0175">Coiled coil</keyword>
<sequence length="342" mass="39316">MRTNSNERSRNYSVEDVQATDTDTELKSILKQIPEMYSSKILEIIEKQKIEQQQKLEDYRISKQDSVDFRNAQNTKSNIDQVDEEIHNCQLNSFNSAQNILPKTLSENIEIIRKARSVSDCTTLNISDTSKQGRHSVAESQSLNYDMSTSCSEPMDDFSSRTIKSIDSKREYIPDNEAVYNNMYLDTLELLNSKQNSFDRIASLTDDRIMRRERENKAASVIGAYAKGYLVRRLMRTARVQTLIQTIQDALLCALELQGLEIIEEADVELHRRLIQQVSAACYEFHDVFFGLTTSEQMDLIAIDREKKRKILPVRTSRSSIDFLPKGRSSSNTRLTKSLTKI</sequence>
<comment type="caution">
    <text evidence="2">The sequence shown here is derived from an EMBL/GenBank/DDBJ whole genome shotgun (WGS) entry which is preliminary data.</text>
</comment>
<feature type="coiled-coil region" evidence="1">
    <location>
        <begin position="42"/>
        <end position="92"/>
    </location>
</feature>
<evidence type="ECO:0000313" key="2">
    <source>
        <dbReference type="EMBL" id="KAK9876834.1"/>
    </source>
</evidence>
<evidence type="ECO:0000313" key="3">
    <source>
        <dbReference type="Proteomes" id="UP001431783"/>
    </source>
</evidence>
<dbReference type="PANTHER" id="PTHR13594:SF1">
    <property type="entry name" value="CENTRIOLAR COILED-COIL PROTEIN OF 110 KDA"/>
    <property type="match status" value="1"/>
</dbReference>
<reference evidence="2 3" key="1">
    <citation type="submission" date="2023-03" db="EMBL/GenBank/DDBJ databases">
        <title>Genome insight into feeding habits of ladybird beetles.</title>
        <authorList>
            <person name="Li H.-S."/>
            <person name="Huang Y.-H."/>
            <person name="Pang H."/>
        </authorList>
    </citation>
    <scope>NUCLEOTIDE SEQUENCE [LARGE SCALE GENOMIC DNA]</scope>
    <source>
        <strain evidence="2">SYSU_2023b</strain>
        <tissue evidence="2">Whole body</tissue>
    </source>
</reference>
<name>A0AAW1U846_9CUCU</name>
<keyword evidence="3" id="KW-1185">Reference proteome</keyword>
<dbReference type="GO" id="GO:0032053">
    <property type="term" value="P:ciliary basal body organization"/>
    <property type="evidence" value="ECO:0007669"/>
    <property type="project" value="TreeGrafter"/>
</dbReference>